<dbReference type="Proteomes" id="UP000564644">
    <property type="component" value="Unassembled WGS sequence"/>
</dbReference>
<feature type="chain" id="PRO_5038885337" evidence="1">
    <location>
        <begin position="24"/>
        <end position="803"/>
    </location>
</feature>
<feature type="domain" description="LysM" evidence="2">
    <location>
        <begin position="758"/>
        <end position="802"/>
    </location>
</feature>
<name>A0A7X0SRE1_9BACL</name>
<dbReference type="Gene3D" id="3.10.350.10">
    <property type="entry name" value="LysM domain"/>
    <property type="match status" value="1"/>
</dbReference>
<evidence type="ECO:0000313" key="3">
    <source>
        <dbReference type="EMBL" id="MBB6734674.1"/>
    </source>
</evidence>
<protein>
    <submittedName>
        <fullName evidence="3">LysM peptidoglycan-binding domain-containing protein</fullName>
    </submittedName>
</protein>
<keyword evidence="4" id="KW-1185">Reference proteome</keyword>
<dbReference type="CDD" id="cd00118">
    <property type="entry name" value="LysM"/>
    <property type="match status" value="1"/>
</dbReference>
<proteinExistence type="predicted"/>
<reference evidence="3 4" key="1">
    <citation type="submission" date="2020-08" db="EMBL/GenBank/DDBJ databases">
        <title>Cohnella phylogeny.</title>
        <authorList>
            <person name="Dunlap C."/>
        </authorList>
    </citation>
    <scope>NUCLEOTIDE SEQUENCE [LARGE SCALE GENOMIC DNA]</scope>
    <source>
        <strain evidence="3 4">CBP 2801</strain>
    </source>
</reference>
<dbReference type="SUPFAM" id="SSF51445">
    <property type="entry name" value="(Trans)glycosidases"/>
    <property type="match status" value="1"/>
</dbReference>
<evidence type="ECO:0000313" key="4">
    <source>
        <dbReference type="Proteomes" id="UP000564644"/>
    </source>
</evidence>
<dbReference type="SMART" id="SM00257">
    <property type="entry name" value="LysM"/>
    <property type="match status" value="1"/>
</dbReference>
<evidence type="ECO:0000256" key="1">
    <source>
        <dbReference type="SAM" id="SignalP"/>
    </source>
</evidence>
<gene>
    <name evidence="3" type="ORF">H7C18_27475</name>
</gene>
<comment type="caution">
    <text evidence="3">The sequence shown here is derived from an EMBL/GenBank/DDBJ whole genome shotgun (WGS) entry which is preliminary data.</text>
</comment>
<dbReference type="RefSeq" id="WP_185132334.1">
    <property type="nucleotide sequence ID" value="NZ_JACJVO010000035.1"/>
</dbReference>
<dbReference type="PROSITE" id="PS51782">
    <property type="entry name" value="LYSM"/>
    <property type="match status" value="1"/>
</dbReference>
<dbReference type="SUPFAM" id="SSF49785">
    <property type="entry name" value="Galactose-binding domain-like"/>
    <property type="match status" value="1"/>
</dbReference>
<evidence type="ECO:0000259" key="2">
    <source>
        <dbReference type="PROSITE" id="PS51782"/>
    </source>
</evidence>
<sequence>MRFPKMKALSIGGLAFSLAVVWAAPISNADSPGDAAGGPAPTVLDDFESYADDAALQAAWKLDWSDVPNSVGIALDQADGGKGMKLSILDSSATWANILHPIAEANRDGSAFEGVAFRLYNESSDRPLDLGMELKTDEPNGAFNFKLTGSAQAKADGGDWQTLPFNGGSLHVEAGFKGEVRMAWDQFNQASWQCGNDQTKCSAPLKPNELTGIQFGYNPSANEGDIIHLDDIGFYGTAAGGGVSSGGQDGGAHPAASAPKAPSWAKAGEIRKLAYAPAPIGNPLKGFMPYLDAGTDGFYKTGDDWRNRASQMPYSMEYFYEPLNAVMKGPNEFDWSDVDKQLNAIAARGHQAVFRFYVDYPDKPTGIPQFLLDGGLKTRTYSDYGNGTHASSLLPDWDDPNLNEAFRTFIAALGKRYDGDPRIGFIMVGLIGFWGEWHTYPYDGWEPVTDANGKGLTDDKGEPVRQPNLMPSEQNQEHVLEEMDQAFDKTRLLVRYPASNDTYQTKNFDIGYHDDSFAFETLPLSMGGQDWHFWGRVLTAGDTDFWKTKPMGGEMRPEIQVPMWNNDPPQYNDPEHPIDGHQGEDYYASLELTHVSFLLNQGVFQVPLSGDSLKRALEGSRRMGYEYDVPKAYLDGTGGQLKVGVEIENRGVAPFYYDWQVELAAKSGGKTVKTWKTDWKIGGILPDEGQNVNRKAFQSLLNNGELANGKYDIYMRVVNPLGAVTSKAIPFRFANAEQGADGWLALGSVSLAGGKSKEEYVVRPGDSLSKIAARLGTTWQRLQQLNRLPDPNLIYPGQTLLLP</sequence>
<dbReference type="AlphaFoldDB" id="A0A7X0SRE1"/>
<dbReference type="Gene3D" id="3.20.20.80">
    <property type="entry name" value="Glycosidases"/>
    <property type="match status" value="1"/>
</dbReference>
<dbReference type="InterPro" id="IPR017853">
    <property type="entry name" value="GH"/>
</dbReference>
<organism evidence="3 4">
    <name type="scientific">Cohnella zeiphila</name>
    <dbReference type="NCBI Taxonomy" id="2761120"/>
    <lineage>
        <taxon>Bacteria</taxon>
        <taxon>Bacillati</taxon>
        <taxon>Bacillota</taxon>
        <taxon>Bacilli</taxon>
        <taxon>Bacillales</taxon>
        <taxon>Paenibacillaceae</taxon>
        <taxon>Cohnella</taxon>
    </lineage>
</organism>
<dbReference type="InterPro" id="IPR032267">
    <property type="entry name" value="DUF4832"/>
</dbReference>
<accession>A0A7X0SRE1</accession>
<dbReference type="Pfam" id="PF16116">
    <property type="entry name" value="DUF4832"/>
    <property type="match status" value="1"/>
</dbReference>
<dbReference type="Pfam" id="PF01476">
    <property type="entry name" value="LysM"/>
    <property type="match status" value="1"/>
</dbReference>
<dbReference type="SUPFAM" id="SSF54106">
    <property type="entry name" value="LysM domain"/>
    <property type="match status" value="1"/>
</dbReference>
<dbReference type="EMBL" id="JACJVO010000035">
    <property type="protein sequence ID" value="MBB6734674.1"/>
    <property type="molecule type" value="Genomic_DNA"/>
</dbReference>
<keyword evidence="1" id="KW-0732">Signal</keyword>
<dbReference type="InterPro" id="IPR036779">
    <property type="entry name" value="LysM_dom_sf"/>
</dbReference>
<dbReference type="InterPro" id="IPR008979">
    <property type="entry name" value="Galactose-bd-like_sf"/>
</dbReference>
<feature type="signal peptide" evidence="1">
    <location>
        <begin position="1"/>
        <end position="23"/>
    </location>
</feature>
<dbReference type="InterPro" id="IPR018392">
    <property type="entry name" value="LysM"/>
</dbReference>